<dbReference type="Pfam" id="PF12796">
    <property type="entry name" value="Ank_2"/>
    <property type="match status" value="2"/>
</dbReference>
<feature type="repeat" description="ANK" evidence="3">
    <location>
        <begin position="207"/>
        <end position="239"/>
    </location>
</feature>
<dbReference type="PANTHER" id="PTHR24198">
    <property type="entry name" value="ANKYRIN REPEAT AND PROTEIN KINASE DOMAIN-CONTAINING PROTEIN"/>
    <property type="match status" value="1"/>
</dbReference>
<evidence type="ECO:0000313" key="4">
    <source>
        <dbReference type="EMBL" id="CEM29987.1"/>
    </source>
</evidence>
<evidence type="ECO:0000256" key="3">
    <source>
        <dbReference type="PROSITE-ProRule" id="PRU00023"/>
    </source>
</evidence>
<dbReference type="GO" id="GO:0005737">
    <property type="term" value="C:cytoplasm"/>
    <property type="evidence" value="ECO:0007669"/>
    <property type="project" value="TreeGrafter"/>
</dbReference>
<dbReference type="PhylomeDB" id="A0A0G4GJB2"/>
<dbReference type="SMART" id="SM00248">
    <property type="entry name" value="ANK"/>
    <property type="match status" value="9"/>
</dbReference>
<evidence type="ECO:0000256" key="1">
    <source>
        <dbReference type="ARBA" id="ARBA00022737"/>
    </source>
</evidence>
<dbReference type="EMBL" id="CDMZ01001270">
    <property type="protein sequence ID" value="CEM29987.1"/>
    <property type="molecule type" value="Genomic_DNA"/>
</dbReference>
<dbReference type="InterPro" id="IPR002110">
    <property type="entry name" value="Ankyrin_rpt"/>
</dbReference>
<organism evidence="4">
    <name type="scientific">Chromera velia CCMP2878</name>
    <dbReference type="NCBI Taxonomy" id="1169474"/>
    <lineage>
        <taxon>Eukaryota</taxon>
        <taxon>Sar</taxon>
        <taxon>Alveolata</taxon>
        <taxon>Colpodellida</taxon>
        <taxon>Chromeraceae</taxon>
        <taxon>Chromera</taxon>
    </lineage>
</organism>
<dbReference type="PROSITE" id="PS50088">
    <property type="entry name" value="ANK_REPEAT"/>
    <property type="match status" value="6"/>
</dbReference>
<feature type="repeat" description="ANK" evidence="3">
    <location>
        <begin position="388"/>
        <end position="420"/>
    </location>
</feature>
<dbReference type="VEuPathDB" id="CryptoDB:Cvel_4794"/>
<dbReference type="Pfam" id="PF00023">
    <property type="entry name" value="Ank"/>
    <property type="match status" value="2"/>
</dbReference>
<reference evidence="4" key="1">
    <citation type="submission" date="2014-11" db="EMBL/GenBank/DDBJ databases">
        <authorList>
            <person name="Otto D Thomas"/>
            <person name="Naeem Raeece"/>
        </authorList>
    </citation>
    <scope>NUCLEOTIDE SEQUENCE</scope>
</reference>
<sequence length="478" mass="50979">MTFEGRDGMRRETASAGVSSFPLVTKVVRHVRSFRPVDTSHLLDALGNVNDLLLLLRLGASPNVVVPLSQEETESNWYYLKGMLKERHHAAPPRRGLPGWTPTWEQRTEAIREELGWPLLHVCVERDSAGDHLASTRLLLRLGASVDLGGGLVGMPALRLACLRQKWRVAELLSERGACVDTWSCGEGKSSEQVLLSPSGSATAVTKGQAALHDAVTSGDSLAVRFLISRGADVKAQNADGASPLSLACLYGQAEVAVHLLDGGADANVKENVKFFGVVRHGWTALHLGCSLGDARIVEALVGRGRTRNVDCLNWEGLSPLMLVAGKLMEEQSSERIVGFLLGAGADPNRPNQLGQTSLHLASSTGRNLGVLRALLRGGAEVNAQDADGRTALHLAARAGSLGAVEDLLRAGGDVKRQSVTGQSALHFGCLNGRSGDISLLRSLIKAGADPLHRDTVGLTPLDILRQERPGISLEDLR</sequence>
<dbReference type="AlphaFoldDB" id="A0A0G4GJB2"/>
<evidence type="ECO:0000256" key="2">
    <source>
        <dbReference type="ARBA" id="ARBA00023043"/>
    </source>
</evidence>
<dbReference type="PROSITE" id="PS50297">
    <property type="entry name" value="ANK_REP_REGION"/>
    <property type="match status" value="5"/>
</dbReference>
<feature type="repeat" description="ANK" evidence="3">
    <location>
        <begin position="240"/>
        <end position="272"/>
    </location>
</feature>
<keyword evidence="1" id="KW-0677">Repeat</keyword>
<feature type="repeat" description="ANK" evidence="3">
    <location>
        <begin position="354"/>
        <end position="387"/>
    </location>
</feature>
<dbReference type="SUPFAM" id="SSF48403">
    <property type="entry name" value="Ankyrin repeat"/>
    <property type="match status" value="1"/>
</dbReference>
<accession>A0A0G4GJB2</accession>
<proteinExistence type="predicted"/>
<dbReference type="PANTHER" id="PTHR24198:SF165">
    <property type="entry name" value="ANKYRIN REPEAT-CONTAINING PROTEIN-RELATED"/>
    <property type="match status" value="1"/>
</dbReference>
<keyword evidence="2 3" id="KW-0040">ANK repeat</keyword>
<dbReference type="Gene3D" id="1.25.40.20">
    <property type="entry name" value="Ankyrin repeat-containing domain"/>
    <property type="match status" value="3"/>
</dbReference>
<feature type="repeat" description="ANK" evidence="3">
    <location>
        <begin position="281"/>
        <end position="305"/>
    </location>
</feature>
<protein>
    <submittedName>
        <fullName evidence="4">Uncharacterized protein</fullName>
    </submittedName>
</protein>
<name>A0A0G4GJB2_9ALVE</name>
<feature type="repeat" description="ANK" evidence="3">
    <location>
        <begin position="421"/>
        <end position="456"/>
    </location>
</feature>
<dbReference type="InterPro" id="IPR036770">
    <property type="entry name" value="Ankyrin_rpt-contain_sf"/>
</dbReference>
<gene>
    <name evidence="4" type="ORF">Cvel_4794</name>
</gene>